<dbReference type="PROSITE" id="PS51318">
    <property type="entry name" value="TAT"/>
    <property type="match status" value="1"/>
</dbReference>
<evidence type="ECO:0000313" key="3">
    <source>
        <dbReference type="EMBL" id="OBS30707.1"/>
    </source>
</evidence>
<gene>
    <name evidence="4" type="primary">resA_1</name>
    <name evidence="3" type="ORF">A9O67_06935</name>
    <name evidence="4" type="ORF">Tfont_00884</name>
</gene>
<dbReference type="SMR" id="A0A1A6DUV7"/>
<dbReference type="Proteomes" id="UP000316388">
    <property type="component" value="Unassembled WGS sequence"/>
</dbReference>
<keyword evidence="1" id="KW-0732">Signal</keyword>
<dbReference type="Gene3D" id="3.40.30.10">
    <property type="entry name" value="Glutaredoxin"/>
    <property type="match status" value="1"/>
</dbReference>
<dbReference type="EMBL" id="LZDH01000056">
    <property type="protein sequence ID" value="OBS30707.1"/>
    <property type="molecule type" value="Genomic_DNA"/>
</dbReference>
<evidence type="ECO:0000259" key="2">
    <source>
        <dbReference type="PROSITE" id="PS51352"/>
    </source>
</evidence>
<dbReference type="InterPro" id="IPR012336">
    <property type="entry name" value="Thioredoxin-like_fold"/>
</dbReference>
<name>A0A1A6DUV7_9BURK</name>
<dbReference type="STRING" id="1101373.A9O67_06935"/>
<evidence type="ECO:0000256" key="1">
    <source>
        <dbReference type="SAM" id="SignalP"/>
    </source>
</evidence>
<dbReference type="AlphaFoldDB" id="A0A1A6DUV7"/>
<feature type="chain" id="PRO_5044554747" evidence="1">
    <location>
        <begin position="27"/>
        <end position="179"/>
    </location>
</feature>
<dbReference type="OrthoDB" id="9811352at2"/>
<organism evidence="3 5">
    <name type="scientific">Tepidimonas fonticaldi</name>
    <dbReference type="NCBI Taxonomy" id="1101373"/>
    <lineage>
        <taxon>Bacteria</taxon>
        <taxon>Pseudomonadati</taxon>
        <taxon>Pseudomonadota</taxon>
        <taxon>Betaproteobacteria</taxon>
        <taxon>Burkholderiales</taxon>
        <taxon>Tepidimonas</taxon>
    </lineage>
</organism>
<dbReference type="SUPFAM" id="SSF52833">
    <property type="entry name" value="Thioredoxin-like"/>
    <property type="match status" value="1"/>
</dbReference>
<accession>A0A1A6DUV7</accession>
<feature type="signal peptide" evidence="1">
    <location>
        <begin position="1"/>
        <end position="26"/>
    </location>
</feature>
<dbReference type="Pfam" id="PF13905">
    <property type="entry name" value="Thioredoxin_8"/>
    <property type="match status" value="1"/>
</dbReference>
<dbReference type="Proteomes" id="UP000091969">
    <property type="component" value="Unassembled WGS sequence"/>
</dbReference>
<dbReference type="InterPro" id="IPR036249">
    <property type="entry name" value="Thioredoxin-like_sf"/>
</dbReference>
<dbReference type="CDD" id="cd02966">
    <property type="entry name" value="TlpA_like_family"/>
    <property type="match status" value="1"/>
</dbReference>
<dbReference type="PROSITE" id="PS51352">
    <property type="entry name" value="THIOREDOXIN_2"/>
    <property type="match status" value="1"/>
</dbReference>
<dbReference type="EMBL" id="VJOO01000005">
    <property type="protein sequence ID" value="TSE37595.1"/>
    <property type="molecule type" value="Genomic_DNA"/>
</dbReference>
<protein>
    <submittedName>
        <fullName evidence="4">Thiol-disulfide oxidoreductase ResA</fullName>
    </submittedName>
</protein>
<proteinExistence type="predicted"/>
<reference evidence="4 6" key="2">
    <citation type="submission" date="2019-07" db="EMBL/GenBank/DDBJ databases">
        <title>Tepidimonas fonticaldi AT-A2 draft genome.</title>
        <authorList>
            <person name="Da Costa M.S."/>
            <person name="Froufe H.J.C."/>
            <person name="Egas C."/>
            <person name="Albuquerque L."/>
        </authorList>
    </citation>
    <scope>NUCLEOTIDE SEQUENCE [LARGE SCALE GENOMIC DNA]</scope>
    <source>
        <strain evidence="4 6">AT-A2</strain>
    </source>
</reference>
<comment type="caution">
    <text evidence="3">The sequence shown here is derived from an EMBL/GenBank/DDBJ whole genome shotgun (WGS) entry which is preliminary data.</text>
</comment>
<evidence type="ECO:0000313" key="6">
    <source>
        <dbReference type="Proteomes" id="UP000316388"/>
    </source>
</evidence>
<dbReference type="InterPro" id="IPR006311">
    <property type="entry name" value="TAT_signal"/>
</dbReference>
<evidence type="ECO:0000313" key="4">
    <source>
        <dbReference type="EMBL" id="TSE37595.1"/>
    </source>
</evidence>
<keyword evidence="5" id="KW-1185">Reference proteome</keyword>
<sequence>MTRNRRDWMAGAGALALATVAARGWAQPTDAAAAEAKAPPLPALGTPWALPPMELLDGGRFEPVRADGQVLVLYWWASTCPFCAVTTPHLNAFWQRHRQRPGWQLLTLSIDRTREAAVRYLQQRGYAFPCAWVTPDIQRAMPKPKGLPITLVRGRDGRLLMAERGQLFAEDIDAIAQWL</sequence>
<reference evidence="3 5" key="1">
    <citation type="submission" date="2016-06" db="EMBL/GenBank/DDBJ databases">
        <title>Genome sequence of Tepidimonas fonticaldi PL17.</title>
        <authorList>
            <person name="Pinnaka A.K."/>
        </authorList>
    </citation>
    <scope>NUCLEOTIDE SEQUENCE [LARGE SCALE GENOMIC DNA]</scope>
    <source>
        <strain evidence="3 5">PL17</strain>
    </source>
</reference>
<evidence type="ECO:0000313" key="5">
    <source>
        <dbReference type="Proteomes" id="UP000091969"/>
    </source>
</evidence>
<dbReference type="RefSeq" id="WP_068609410.1">
    <property type="nucleotide sequence ID" value="NZ_LZDH01000056.1"/>
</dbReference>
<feature type="domain" description="Thioredoxin" evidence="2">
    <location>
        <begin position="32"/>
        <end position="179"/>
    </location>
</feature>
<dbReference type="InterPro" id="IPR013766">
    <property type="entry name" value="Thioredoxin_domain"/>
</dbReference>